<dbReference type="EMBL" id="MT141279">
    <property type="protein sequence ID" value="QJA57549.1"/>
    <property type="molecule type" value="Genomic_DNA"/>
</dbReference>
<evidence type="ECO:0000313" key="1">
    <source>
        <dbReference type="EMBL" id="QJA57549.1"/>
    </source>
</evidence>
<dbReference type="EMBL" id="MT141889">
    <property type="protein sequence ID" value="QJA71655.1"/>
    <property type="molecule type" value="Genomic_DNA"/>
</dbReference>
<dbReference type="AlphaFoldDB" id="A0A6M3IJ34"/>
<evidence type="ECO:0008006" key="3">
    <source>
        <dbReference type="Google" id="ProtNLM"/>
    </source>
</evidence>
<protein>
    <recommendedName>
        <fullName evidence="3">Tail protein</fullName>
    </recommendedName>
</protein>
<evidence type="ECO:0000313" key="2">
    <source>
        <dbReference type="EMBL" id="QJA71655.1"/>
    </source>
</evidence>
<reference evidence="1" key="1">
    <citation type="submission" date="2020-03" db="EMBL/GenBank/DDBJ databases">
        <title>The deep terrestrial virosphere.</title>
        <authorList>
            <person name="Holmfeldt K."/>
            <person name="Nilsson E."/>
            <person name="Simone D."/>
            <person name="Lopez-Fernandez M."/>
            <person name="Wu X."/>
            <person name="de Brujin I."/>
            <person name="Lundin D."/>
            <person name="Andersson A."/>
            <person name="Bertilsson S."/>
            <person name="Dopson M."/>
        </authorList>
    </citation>
    <scope>NUCLEOTIDE SEQUENCE</scope>
    <source>
        <strain evidence="2">MM415A03112</strain>
        <strain evidence="1">MM415B01626</strain>
    </source>
</reference>
<proteinExistence type="predicted"/>
<accession>A0A6M3IJ34</accession>
<sequence>MVDTIDAVRGVNAKIVLETTYSNIIYSSRDSVWSYLRSDLENHSDTSLKTSNVFTSIPKSLAKGTGFPYVIVPSPSLSEERITFTQKKILVTFDIDIWISKSSTIKLVDRIRTLLSSVSSTFSGTLNLNQFLNSSGSPETIELPNGEFVKKYTLTIQYEWVGDPS</sequence>
<gene>
    <name evidence="2" type="ORF">MM415A03112_0009</name>
    <name evidence="1" type="ORF">MM415B01626_0010</name>
</gene>
<name>A0A6M3IJ34_9ZZZZ</name>
<organism evidence="1">
    <name type="scientific">viral metagenome</name>
    <dbReference type="NCBI Taxonomy" id="1070528"/>
    <lineage>
        <taxon>unclassified sequences</taxon>
        <taxon>metagenomes</taxon>
        <taxon>organismal metagenomes</taxon>
    </lineage>
</organism>